<feature type="region of interest" description="Disordered" evidence="2">
    <location>
        <begin position="1092"/>
        <end position="1153"/>
    </location>
</feature>
<dbReference type="STRING" id="1365824.V5EAS6"/>
<name>V5EAS6_KALBG</name>
<evidence type="ECO:0000256" key="2">
    <source>
        <dbReference type="SAM" id="MobiDB-lite"/>
    </source>
</evidence>
<gene>
    <name evidence="3" type="ORF">PSEUBRA_SCAF2g02589</name>
</gene>
<dbReference type="OMA" id="EFHREWS"/>
<feature type="compositionally biased region" description="Polar residues" evidence="2">
    <location>
        <begin position="1273"/>
        <end position="1282"/>
    </location>
</feature>
<dbReference type="PANTHER" id="PTHR43941:SF1">
    <property type="entry name" value="STRUCTURAL MAINTENANCE OF CHROMOSOMES PROTEIN 2"/>
    <property type="match status" value="1"/>
</dbReference>
<dbReference type="GeneID" id="27419658"/>
<feature type="compositionally biased region" description="Low complexity" evidence="2">
    <location>
        <begin position="608"/>
        <end position="619"/>
    </location>
</feature>
<feature type="compositionally biased region" description="Low complexity" evidence="2">
    <location>
        <begin position="580"/>
        <end position="596"/>
    </location>
</feature>
<feature type="compositionally biased region" description="Low complexity" evidence="2">
    <location>
        <begin position="1312"/>
        <end position="1334"/>
    </location>
</feature>
<feature type="compositionally biased region" description="Polar residues" evidence="2">
    <location>
        <begin position="1203"/>
        <end position="1219"/>
    </location>
</feature>
<dbReference type="GO" id="GO:0003682">
    <property type="term" value="F:chromatin binding"/>
    <property type="evidence" value="ECO:0007669"/>
    <property type="project" value="TreeGrafter"/>
</dbReference>
<organism evidence="3 4">
    <name type="scientific">Kalmanozyma brasiliensis (strain GHG001)</name>
    <name type="common">Yeast</name>
    <name type="synonym">Pseudozyma brasiliensis</name>
    <dbReference type="NCBI Taxonomy" id="1365824"/>
    <lineage>
        <taxon>Eukaryota</taxon>
        <taxon>Fungi</taxon>
        <taxon>Dikarya</taxon>
        <taxon>Basidiomycota</taxon>
        <taxon>Ustilaginomycotina</taxon>
        <taxon>Ustilaginomycetes</taxon>
        <taxon>Ustilaginales</taxon>
        <taxon>Ustilaginaceae</taxon>
        <taxon>Kalmanozyma</taxon>
    </lineage>
</organism>
<dbReference type="GO" id="GO:0000785">
    <property type="term" value="C:chromatin"/>
    <property type="evidence" value="ECO:0007669"/>
    <property type="project" value="TreeGrafter"/>
</dbReference>
<dbReference type="eggNOG" id="ENOG502QZEQ">
    <property type="taxonomic scope" value="Eukaryota"/>
</dbReference>
<sequence length="1593" mass="169179">MSSPEASRNRGEQILSAKKKLKSYRAKQALMAQKQKRNSATFSHSRFASGLRSIDEPVASSAVAVALSNQLVSQASSSAAAIPTSSHTRTPSRSGHARGHSRAGSISITPNALFSQAQAIALSPAPASAPALARPISIVAPHAGHVRSHSRTHSRNYSHSRPVSIAMLGAKKDEPIVLAIEHRAEPDFVETQDTQRQSQQFLDSSSLFGGSASSSSSNLRPSSSTPAKRLSYVSPVSPALFDRPASNAIATGASPSPAAPAARHSRRLSRHARTPSVATKRESMEIMGGVGAGLGLDITNTISPLQSLESSRRRSSRMSNLPSASLLFGSSEPAPTLTASNSSSSSNAVRNSVRASGQQWDWRKAIADAVNEAEEAGDDRLTALEKLEGRASTARNTQSTDRPASVNAAASRASRRLSGHIRTESIQIPNLDEIHQSELNERRASWNSQAFDGSANAPASAFGSPSVHATVSDRRESWGRSLVPPSPSSMLSAGFSSPAMPNAYLSSPGRPESMMLPAEPPQPEGLGTLMEEEEEEDATSPTRERTSLDMPADGRTEAEEELRKQRREEEDQTVKRNRRASLAPKPLKLKSRPPSLYLAPSHRVGLVSSPSMPTLPTSPHVASSLADEATPRASIAALPETADDDESQILEMPEDADVSIELPSRSTTCPDFTSLAAGSADAAESVVGSGEIEGADSGPSVADMASQEQRQLEELQQQILRAHRNSVIAPAAATADSASVSSSGSISRQGMRTLRLGSQANLSSIMEAPSASSPVIGNPASATAATATTSAQRRRSLMMGSLSTVANSGSSSRDSDFVAAFSNSTASSSRAARRSSIMYKPSTASVAETASPHSASDSIASFGGVPLAVHDELKVRATRDAALLESTKKQVEVLERELANESERSAREKAELEQWNMDKEEHLFDRAQRAETAARQAQDAFTAAQAELEQTKEHMEDLQAEREVLQDDIEGWRSRCQDLEKTLKSEKVKSDDNRKLRAAARLRIKQLTDALEKSGAGVPADELGVLAALEMPQLDVAAALKSPNLGAASPVVTPALSPSLAGEVAPPQITKLLADMRQQIFNLAGSLEHERKQHLHAQEEVARLQAQQSAVPEAELTKDTASPAAIEETSFASADDTPDLPASVTSSPARRSSVLGKNKRHVFAYDSSMGSFNQSQSSASLSMTTMTDDTVHTDADESDVEDSFSTKLPWSSSTGSTSELVGLGMGLGRLDEIEEVSEVSESVAESSGTLSAVPDSAEAWIDIEAGEPRQSMESESGFSANYQDAEGAPPTPDLCRSIEPASTSAPAVGDRSSSSTSSGDSHAAPPTPDAHPTSLPLSPRPEFHREWSFSWAKVRSSKQTPTWEPVEDFFGILSSEDPLPALSTSEEAVDLPPISLANGQLPASAKINRHGQPVLPTSTTRASVFGKRPPVARSAYLRESFDATSPGILASHHSKPSAYRMHEAKSSAASSIASIGSRALSRMSLQHLTGAFSGLSGYLTQNNTAVAAAKMCSTLEDEEEGMAGGWRWGKEELRFDVHSASTKTKQAGWAEKELVKERRYVSKERVGPPKGMPVWMLDFSTTATGHSGPVFSL</sequence>
<feature type="compositionally biased region" description="Low complexity" evidence="2">
    <location>
        <begin position="402"/>
        <end position="412"/>
    </location>
</feature>
<feature type="coiled-coil region" evidence="1">
    <location>
        <begin position="884"/>
        <end position="989"/>
    </location>
</feature>
<reference evidence="4" key="1">
    <citation type="journal article" date="2013" name="Genome Announc.">
        <title>Draft genome sequence of Pseudozyma brasiliensis sp. nov. strain GHG001, a high producer of endo-1,4-xylanase isolated from an insect pest of sugarcane.</title>
        <authorList>
            <person name="Oliveira J.V.D.C."/>
            <person name="dos Santos R.A.C."/>
            <person name="Borges T.A."/>
            <person name="Riano-Pachon D.M."/>
            <person name="Goldman G.H."/>
        </authorList>
    </citation>
    <scope>NUCLEOTIDE SEQUENCE [LARGE SCALE GENOMIC DNA]</scope>
    <source>
        <strain evidence="4">GHG001</strain>
    </source>
</reference>
<feature type="region of interest" description="Disordered" evidence="2">
    <location>
        <begin position="769"/>
        <end position="792"/>
    </location>
</feature>
<feature type="region of interest" description="Disordered" evidence="2">
    <location>
        <begin position="188"/>
        <end position="230"/>
    </location>
</feature>
<keyword evidence="1" id="KW-0175">Coiled coil</keyword>
<feature type="compositionally biased region" description="Basic and acidic residues" evidence="2">
    <location>
        <begin position="542"/>
        <end position="574"/>
    </location>
</feature>
<feature type="compositionally biased region" description="Low complexity" evidence="2">
    <location>
        <begin position="731"/>
        <end position="747"/>
    </location>
</feature>
<dbReference type="GO" id="GO:0000796">
    <property type="term" value="C:condensin complex"/>
    <property type="evidence" value="ECO:0007669"/>
    <property type="project" value="TreeGrafter"/>
</dbReference>
<evidence type="ECO:0000256" key="1">
    <source>
        <dbReference type="SAM" id="Coils"/>
    </source>
</evidence>
<feature type="region of interest" description="Disordered" evidence="2">
    <location>
        <begin position="502"/>
        <end position="631"/>
    </location>
</feature>
<dbReference type="HOGENOM" id="CLU_001332_0_0_1"/>
<dbReference type="OrthoDB" id="2528184at2759"/>
<feature type="region of interest" description="Disordered" evidence="2">
    <location>
        <begin position="307"/>
        <end position="354"/>
    </location>
</feature>
<dbReference type="GO" id="GO:0007076">
    <property type="term" value="P:mitotic chromosome condensation"/>
    <property type="evidence" value="ECO:0007669"/>
    <property type="project" value="TreeGrafter"/>
</dbReference>
<dbReference type="PANTHER" id="PTHR43941">
    <property type="entry name" value="STRUCTURAL MAINTENANCE OF CHROMOSOMES PROTEIN 2"/>
    <property type="match status" value="1"/>
</dbReference>
<feature type="compositionally biased region" description="Low complexity" evidence="2">
    <location>
        <begin position="253"/>
        <end position="262"/>
    </location>
</feature>
<dbReference type="Proteomes" id="UP000019377">
    <property type="component" value="Unassembled WGS sequence"/>
</dbReference>
<feature type="compositionally biased region" description="Low complexity" evidence="2">
    <location>
        <begin position="77"/>
        <end position="94"/>
    </location>
</feature>
<feature type="region of interest" description="Disordered" evidence="2">
    <location>
        <begin position="390"/>
        <end position="421"/>
    </location>
</feature>
<feature type="compositionally biased region" description="Basic residues" evidence="2">
    <location>
        <begin position="263"/>
        <end position="273"/>
    </location>
</feature>
<feature type="region of interest" description="Disordered" evidence="2">
    <location>
        <begin position="1193"/>
        <end position="1219"/>
    </location>
</feature>
<feature type="region of interest" description="Disordered" evidence="2">
    <location>
        <begin position="680"/>
        <end position="710"/>
    </location>
</feature>
<feature type="compositionally biased region" description="Low complexity" evidence="2">
    <location>
        <begin position="339"/>
        <end position="354"/>
    </location>
</feature>
<feature type="region of interest" description="Disordered" evidence="2">
    <location>
        <begin position="247"/>
        <end position="284"/>
    </location>
</feature>
<feature type="compositionally biased region" description="Basic and acidic residues" evidence="2">
    <location>
        <begin position="1092"/>
        <end position="1102"/>
    </location>
</feature>
<evidence type="ECO:0000313" key="3">
    <source>
        <dbReference type="EMBL" id="EST07501.1"/>
    </source>
</evidence>
<evidence type="ECO:0000313" key="4">
    <source>
        <dbReference type="Proteomes" id="UP000019377"/>
    </source>
</evidence>
<feature type="compositionally biased region" description="Low complexity" evidence="2">
    <location>
        <begin position="780"/>
        <end position="791"/>
    </location>
</feature>
<keyword evidence="4" id="KW-1185">Reference proteome</keyword>
<feature type="region of interest" description="Disordered" evidence="2">
    <location>
        <begin position="1266"/>
        <end position="1339"/>
    </location>
</feature>
<feature type="compositionally biased region" description="Low complexity" evidence="2">
    <location>
        <begin position="195"/>
        <end position="224"/>
    </location>
</feature>
<feature type="region of interest" description="Disordered" evidence="2">
    <location>
        <begin position="731"/>
        <end position="751"/>
    </location>
</feature>
<accession>V5EAS6</accession>
<dbReference type="GO" id="GO:0000793">
    <property type="term" value="C:condensed chromosome"/>
    <property type="evidence" value="ECO:0007669"/>
    <property type="project" value="TreeGrafter"/>
</dbReference>
<feature type="region of interest" description="Disordered" evidence="2">
    <location>
        <begin position="77"/>
        <end position="104"/>
    </location>
</feature>
<proteinExistence type="predicted"/>
<protein>
    <submittedName>
        <fullName evidence="3">Uncharacterized protein</fullName>
    </submittedName>
</protein>
<dbReference type="EMBL" id="KI545862">
    <property type="protein sequence ID" value="EST07501.1"/>
    <property type="molecule type" value="Genomic_DNA"/>
</dbReference>